<evidence type="ECO:0000313" key="3">
    <source>
        <dbReference type="Proteomes" id="UP000425480"/>
    </source>
</evidence>
<keyword evidence="1" id="KW-0812">Transmembrane</keyword>
<organism evidence="2 3">
    <name type="scientific">Gordonia phage EMoore</name>
    <dbReference type="NCBI Taxonomy" id="2656534"/>
    <lineage>
        <taxon>Viruses</taxon>
        <taxon>Duplodnaviria</taxon>
        <taxon>Heunggongvirae</taxon>
        <taxon>Uroviricota</taxon>
        <taxon>Caudoviricetes</taxon>
        <taxon>Stackebrandtviridae</taxon>
        <taxon>Schenleyvirinae</taxon>
        <taxon>Leonardvirus</taxon>
        <taxon>Leonardvirus emoore</taxon>
    </lineage>
</organism>
<evidence type="ECO:0000256" key="1">
    <source>
        <dbReference type="SAM" id="Phobius"/>
    </source>
</evidence>
<dbReference type="EMBL" id="MN586047">
    <property type="protein sequence ID" value="QGJ95790.1"/>
    <property type="molecule type" value="Genomic_DNA"/>
</dbReference>
<evidence type="ECO:0000313" key="2">
    <source>
        <dbReference type="EMBL" id="QGJ95790.1"/>
    </source>
</evidence>
<keyword evidence="1" id="KW-1133">Transmembrane helix</keyword>
<protein>
    <submittedName>
        <fullName evidence="2">Uncharacterized protein</fullName>
    </submittedName>
</protein>
<reference evidence="2 3" key="1">
    <citation type="submission" date="2019-10" db="EMBL/GenBank/DDBJ databases">
        <authorList>
            <person name="Case Z.W."/>
            <person name="Garlena R.A."/>
            <person name="Russell D.A."/>
            <person name="Pope W.H."/>
            <person name="Jacobs-Sera D."/>
            <person name="Hatfull G.F."/>
        </authorList>
    </citation>
    <scope>NUCLEOTIDE SEQUENCE [LARGE SCALE GENOMIC DNA]</scope>
</reference>
<accession>A0A649VT86</accession>
<keyword evidence="1" id="KW-0472">Membrane</keyword>
<name>A0A649VT86_9CAUD</name>
<dbReference type="RefSeq" id="YP_010002310.1">
    <property type="nucleotide sequence ID" value="NC_053243.1"/>
</dbReference>
<dbReference type="KEGG" id="vg:63026859"/>
<dbReference type="Proteomes" id="UP000425480">
    <property type="component" value="Segment"/>
</dbReference>
<gene>
    <name evidence="2" type="primary">4</name>
    <name evidence="2" type="ORF">SEA_EMOORE_4</name>
</gene>
<sequence length="65" mass="7110">MIIQRDPGAANRSARCLMHGDDPCSVRTRHCPDPYVRTEPGDVLFAAILGALFVLVIYLGWLIAG</sequence>
<keyword evidence="3" id="KW-1185">Reference proteome</keyword>
<proteinExistence type="predicted"/>
<feature type="transmembrane region" description="Helical" evidence="1">
    <location>
        <begin position="43"/>
        <end position="64"/>
    </location>
</feature>
<dbReference type="GeneID" id="63026859"/>